<keyword evidence="3" id="KW-1185">Reference proteome</keyword>
<accession>A0ABS5Z3T4</accession>
<feature type="transmembrane region" description="Helical" evidence="1">
    <location>
        <begin position="188"/>
        <end position="207"/>
    </location>
</feature>
<evidence type="ECO:0000256" key="1">
    <source>
        <dbReference type="SAM" id="Phobius"/>
    </source>
</evidence>
<feature type="transmembrane region" description="Helical" evidence="1">
    <location>
        <begin position="52"/>
        <end position="74"/>
    </location>
</feature>
<keyword evidence="1" id="KW-1133">Transmembrane helix</keyword>
<feature type="transmembrane region" description="Helical" evidence="1">
    <location>
        <begin position="125"/>
        <end position="150"/>
    </location>
</feature>
<keyword evidence="1" id="KW-0472">Membrane</keyword>
<feature type="transmembrane region" description="Helical" evidence="1">
    <location>
        <begin position="86"/>
        <end position="105"/>
    </location>
</feature>
<dbReference type="EMBL" id="JAHKKG010000013">
    <property type="protein sequence ID" value="MBU2669075.1"/>
    <property type="molecule type" value="Genomic_DNA"/>
</dbReference>
<name>A0ABS5Z3T4_9ACTN</name>
<feature type="transmembrane region" description="Helical" evidence="1">
    <location>
        <begin position="157"/>
        <end position="176"/>
    </location>
</feature>
<reference evidence="2 3" key="1">
    <citation type="submission" date="2021-06" db="EMBL/GenBank/DDBJ databases">
        <title>Actinoplanes lichenicola sp. nov., and Actinoplanes ovalisporus sp. nov., isolated from lichen in Thailand.</title>
        <authorList>
            <person name="Saeng-In P."/>
            <person name="Kanchanasin P."/>
            <person name="Yuki M."/>
            <person name="Kudo T."/>
            <person name="Ohkuma M."/>
            <person name="Phongsopitanun W."/>
            <person name="Tanasupawat S."/>
        </authorList>
    </citation>
    <scope>NUCLEOTIDE SEQUENCE [LARGE SCALE GENOMIC DNA]</scope>
    <source>
        <strain evidence="2 3">NBRC 110975</strain>
    </source>
</reference>
<dbReference type="Proteomes" id="UP001519654">
    <property type="component" value="Unassembled WGS sequence"/>
</dbReference>
<comment type="caution">
    <text evidence="2">The sequence shown here is derived from an EMBL/GenBank/DDBJ whole genome shotgun (WGS) entry which is preliminary data.</text>
</comment>
<organism evidence="2 3">
    <name type="scientific">Paractinoplanes bogorensis</name>
    <dbReference type="NCBI Taxonomy" id="1610840"/>
    <lineage>
        <taxon>Bacteria</taxon>
        <taxon>Bacillati</taxon>
        <taxon>Actinomycetota</taxon>
        <taxon>Actinomycetes</taxon>
        <taxon>Micromonosporales</taxon>
        <taxon>Micromonosporaceae</taxon>
        <taxon>Paractinoplanes</taxon>
    </lineage>
</organism>
<sequence length="224" mass="23540">MNRKLTAALLVSAAVLTNVAFTVLGSVFDYPDILKEPTDVILASFTAHQTAVVSWFTVLALSAALFAPIAFGVGRLARVRWMRISVPVGVAAAVVQVIGLSRWPLLVPGYASSGDRASFETAHHVLGTLIGETLGYALTAAWTLLVLAALGRAFAGWWFVALGGVSAVLIATGVVSPLGVPGVDFANFLGYVLWSVWLLAFAAVLLFRRDRSSAPAQSRSSVAA</sequence>
<keyword evidence="1" id="KW-0812">Transmembrane</keyword>
<protein>
    <submittedName>
        <fullName evidence="2">DUF4386 family protein</fullName>
    </submittedName>
</protein>
<evidence type="ECO:0000313" key="2">
    <source>
        <dbReference type="EMBL" id="MBU2669075.1"/>
    </source>
</evidence>
<evidence type="ECO:0000313" key="3">
    <source>
        <dbReference type="Proteomes" id="UP001519654"/>
    </source>
</evidence>
<dbReference type="RefSeq" id="WP_215793305.1">
    <property type="nucleotide sequence ID" value="NZ_JAHKKG010000013.1"/>
</dbReference>
<gene>
    <name evidence="2" type="ORF">KOI35_36740</name>
</gene>
<proteinExistence type="predicted"/>